<keyword evidence="8 13" id="KW-0472">Membrane</keyword>
<dbReference type="PANTHER" id="PTHR33445:SF1">
    <property type="entry name" value="ATP SYNTHASE SUBUNIT B"/>
    <property type="match status" value="1"/>
</dbReference>
<evidence type="ECO:0000256" key="2">
    <source>
        <dbReference type="ARBA" id="ARBA00022448"/>
    </source>
</evidence>
<evidence type="ECO:0000256" key="7">
    <source>
        <dbReference type="ARBA" id="ARBA00023065"/>
    </source>
</evidence>
<dbReference type="CDD" id="cd06503">
    <property type="entry name" value="ATP-synt_Fo_b"/>
    <property type="match status" value="1"/>
</dbReference>
<dbReference type="Pfam" id="PF00430">
    <property type="entry name" value="ATP-synt_B"/>
    <property type="match status" value="1"/>
</dbReference>
<evidence type="ECO:0000313" key="17">
    <source>
        <dbReference type="Proteomes" id="UP000193200"/>
    </source>
</evidence>
<dbReference type="GO" id="GO:0005886">
    <property type="term" value="C:plasma membrane"/>
    <property type="evidence" value="ECO:0007669"/>
    <property type="project" value="UniProtKB-SubCell"/>
</dbReference>
<evidence type="ECO:0000256" key="3">
    <source>
        <dbReference type="ARBA" id="ARBA00022547"/>
    </source>
</evidence>
<dbReference type="RefSeq" id="WP_085882532.1">
    <property type="nucleotide sequence ID" value="NZ_FWFR01000001.1"/>
</dbReference>
<evidence type="ECO:0000256" key="12">
    <source>
        <dbReference type="ARBA" id="ARBA00037847"/>
    </source>
</evidence>
<evidence type="ECO:0000256" key="6">
    <source>
        <dbReference type="ARBA" id="ARBA00022989"/>
    </source>
</evidence>
<dbReference type="InterPro" id="IPR002146">
    <property type="entry name" value="ATP_synth_b/b'su_bac/chlpt"/>
</dbReference>
<keyword evidence="5 13" id="KW-0375">Hydrogen ion transport</keyword>
<keyword evidence="15" id="KW-0175">Coiled coil</keyword>
<dbReference type="PANTHER" id="PTHR33445">
    <property type="entry name" value="ATP SYNTHASE SUBUNIT B', CHLOROPLASTIC"/>
    <property type="match status" value="1"/>
</dbReference>
<dbReference type="GO" id="GO:0046961">
    <property type="term" value="F:proton-transporting ATPase activity, rotational mechanism"/>
    <property type="evidence" value="ECO:0007669"/>
    <property type="project" value="TreeGrafter"/>
</dbReference>
<protein>
    <recommendedName>
        <fullName evidence="13">ATP synthase subunit b</fullName>
    </recommendedName>
    <alternativeName>
        <fullName evidence="13">ATP synthase F(0) sector subunit b</fullName>
    </alternativeName>
    <alternativeName>
        <fullName evidence="13">ATPase subunit I</fullName>
    </alternativeName>
    <alternativeName>
        <fullName evidence="13">F-type ATPase subunit b</fullName>
        <shortName evidence="13">F-ATPase subunit b</shortName>
    </alternativeName>
</protein>
<dbReference type="InterPro" id="IPR050059">
    <property type="entry name" value="ATP_synthase_B_chain"/>
</dbReference>
<keyword evidence="3 13" id="KW-0138">CF(0)</keyword>
<evidence type="ECO:0000256" key="14">
    <source>
        <dbReference type="RuleBase" id="RU003848"/>
    </source>
</evidence>
<evidence type="ECO:0000256" key="8">
    <source>
        <dbReference type="ARBA" id="ARBA00023136"/>
    </source>
</evidence>
<keyword evidence="2 13" id="KW-0813">Transport</keyword>
<accession>A0A1Y5S8H4</accession>
<dbReference type="Proteomes" id="UP000193200">
    <property type="component" value="Unassembled WGS sequence"/>
</dbReference>
<evidence type="ECO:0000256" key="5">
    <source>
        <dbReference type="ARBA" id="ARBA00022781"/>
    </source>
</evidence>
<keyword evidence="9 13" id="KW-0066">ATP synthesis</keyword>
<dbReference type="GO" id="GO:0012505">
    <property type="term" value="C:endomembrane system"/>
    <property type="evidence" value="ECO:0007669"/>
    <property type="project" value="UniProtKB-SubCell"/>
</dbReference>
<dbReference type="AlphaFoldDB" id="A0A1Y5S8H4"/>
<comment type="function">
    <text evidence="11">Component of the F(0) channel, it forms part of the peripheral stalk, linking F(1) to F(0). The b'-subunit is a diverged and duplicated form of b found in plants and photosynthetic bacteria.</text>
</comment>
<comment type="function">
    <text evidence="10 13">F(1)F(0) ATP synthase produces ATP from ADP in the presence of a proton or sodium gradient. F-type ATPases consist of two structural domains, F(1) containing the extramembraneous catalytic core and F(0) containing the membrane proton channel, linked together by a central stalk and a peripheral stalk. During catalysis, ATP synthesis in the catalytic domain of F(1) is coupled via a rotary mechanism of the central stalk subunits to proton translocation.</text>
</comment>
<evidence type="ECO:0000256" key="11">
    <source>
        <dbReference type="ARBA" id="ARBA00025614"/>
    </source>
</evidence>
<organism evidence="16 17">
    <name type="scientific">Oceanibacterium hippocampi</name>
    <dbReference type="NCBI Taxonomy" id="745714"/>
    <lineage>
        <taxon>Bacteria</taxon>
        <taxon>Pseudomonadati</taxon>
        <taxon>Pseudomonadota</taxon>
        <taxon>Alphaproteobacteria</taxon>
        <taxon>Sneathiellales</taxon>
        <taxon>Sneathiellaceae</taxon>
        <taxon>Oceanibacterium</taxon>
    </lineage>
</organism>
<comment type="subcellular location">
    <subcellularLocation>
        <location evidence="13">Cell membrane</location>
        <topology evidence="13">Single-pass membrane protein</topology>
    </subcellularLocation>
    <subcellularLocation>
        <location evidence="12">Endomembrane system</location>
        <topology evidence="12">Single-pass membrane protein</topology>
    </subcellularLocation>
</comment>
<feature type="transmembrane region" description="Helical" evidence="13">
    <location>
        <begin position="6"/>
        <end position="23"/>
    </location>
</feature>
<proteinExistence type="inferred from homology"/>
<dbReference type="HAMAP" id="MF_01398">
    <property type="entry name" value="ATP_synth_b_bprime"/>
    <property type="match status" value="1"/>
</dbReference>
<comment type="similarity">
    <text evidence="1 13 14">Belongs to the ATPase B chain family.</text>
</comment>
<evidence type="ECO:0000313" key="16">
    <source>
        <dbReference type="EMBL" id="SLN33847.1"/>
    </source>
</evidence>
<keyword evidence="7 13" id="KW-0406">Ion transport</keyword>
<dbReference type="EMBL" id="FWFR01000001">
    <property type="protein sequence ID" value="SLN33847.1"/>
    <property type="molecule type" value="Genomic_DNA"/>
</dbReference>
<dbReference type="FunCoup" id="A0A1Y5S8H4">
    <property type="interactions" value="189"/>
</dbReference>
<keyword evidence="17" id="KW-1185">Reference proteome</keyword>
<dbReference type="GO" id="GO:0046933">
    <property type="term" value="F:proton-transporting ATP synthase activity, rotational mechanism"/>
    <property type="evidence" value="ECO:0007669"/>
    <property type="project" value="UniProtKB-UniRule"/>
</dbReference>
<evidence type="ECO:0000256" key="10">
    <source>
        <dbReference type="ARBA" id="ARBA00025198"/>
    </source>
</evidence>
<keyword evidence="13" id="KW-1003">Cell membrane</keyword>
<name>A0A1Y5S8H4_9PROT</name>
<comment type="subunit">
    <text evidence="13">F-type ATPases have 2 components, F(1) - the catalytic core - and F(0) - the membrane proton channel. F(1) has five subunits: alpha(3), beta(3), gamma(1), delta(1), epsilon(1). F(0) has three main subunits: a(1), b(2) and c(10-14). The alpha and beta chains form an alternating ring which encloses part of the gamma chain. F(1) is attached to F(0) by a central stalk formed by the gamma and epsilon chains, while a peripheral stalk is formed by the delta and b chains.</text>
</comment>
<sequence>MLHDPAFWVAISFLLFIAVVLYYKVPGMIAGQLDSRAARIKTELETAQKLREDAQALYAEYQRKQRDALATAEEIVAKAKADAKRHRQESEAAITASLARRTEQAEQRIRQAEENAVAEIRAAAVEIAVAAAGRIIGEELKGKKGSEMVDKAIGDIGSQLH</sequence>
<reference evidence="16 17" key="1">
    <citation type="submission" date="2017-03" db="EMBL/GenBank/DDBJ databases">
        <authorList>
            <person name="Afonso C.L."/>
            <person name="Miller P.J."/>
            <person name="Scott M.A."/>
            <person name="Spackman E."/>
            <person name="Goraichik I."/>
            <person name="Dimitrov K.M."/>
            <person name="Suarez D.L."/>
            <person name="Swayne D.E."/>
        </authorList>
    </citation>
    <scope>NUCLEOTIDE SEQUENCE [LARGE SCALE GENOMIC DNA]</scope>
    <source>
        <strain evidence="16 17">CECT 7691</strain>
    </source>
</reference>
<evidence type="ECO:0000256" key="15">
    <source>
        <dbReference type="SAM" id="Coils"/>
    </source>
</evidence>
<dbReference type="InParanoid" id="A0A1Y5S8H4"/>
<evidence type="ECO:0000256" key="1">
    <source>
        <dbReference type="ARBA" id="ARBA00005513"/>
    </source>
</evidence>
<dbReference type="OrthoDB" id="8479836at2"/>
<keyword evidence="6 13" id="KW-1133">Transmembrane helix</keyword>
<feature type="coiled-coil region" evidence="15">
    <location>
        <begin position="37"/>
        <end position="122"/>
    </location>
</feature>
<evidence type="ECO:0000256" key="13">
    <source>
        <dbReference type="HAMAP-Rule" id="MF_01398"/>
    </source>
</evidence>
<evidence type="ECO:0000256" key="9">
    <source>
        <dbReference type="ARBA" id="ARBA00023310"/>
    </source>
</evidence>
<gene>
    <name evidence="13 16" type="primary">atpF</name>
    <name evidence="16" type="ORF">OCH7691_01303</name>
</gene>
<evidence type="ECO:0000256" key="4">
    <source>
        <dbReference type="ARBA" id="ARBA00022692"/>
    </source>
</evidence>
<dbReference type="GO" id="GO:0045259">
    <property type="term" value="C:proton-transporting ATP synthase complex"/>
    <property type="evidence" value="ECO:0007669"/>
    <property type="project" value="UniProtKB-KW"/>
</dbReference>
<keyword evidence="4 13" id="KW-0812">Transmembrane</keyword>